<gene>
    <name evidence="2" type="ORF">CLAFUR5_08209</name>
</gene>
<accession>A0A9Q8LDL9</accession>
<name>A0A9Q8LDL9_PASFU</name>
<dbReference type="GeneID" id="71988087"/>
<dbReference type="KEGG" id="ffu:CLAFUR5_08209"/>
<proteinExistence type="predicted"/>
<feature type="region of interest" description="Disordered" evidence="1">
    <location>
        <begin position="193"/>
        <end position="233"/>
    </location>
</feature>
<dbReference type="Proteomes" id="UP000756132">
    <property type="component" value="Chromosome 3"/>
</dbReference>
<sequence length="241" mass="26753">MVKSRITCSCAKDPCTARVVYTIGTSRARIKSLFALANSVSATSNTTTSIASNMTDLSRCRLLALPREIRDLIYAYLHQSALATEEPRGNESGNLLVLVTCAPLTAVLQLCKQIQSEYLEMVFNHIALRIAVPSDHKIMDGIKLKDGVPSKIFTRAVEILVNVDYVRIDDRLEEESGDELSVYLDGVVSEPEEASVQRQYKGDNSISDRDTRRGPRRSPLQKGTNSTVPHILGPQLLEEYR</sequence>
<feature type="compositionally biased region" description="Polar residues" evidence="1">
    <location>
        <begin position="196"/>
        <end position="205"/>
    </location>
</feature>
<dbReference type="RefSeq" id="XP_047759820.1">
    <property type="nucleotide sequence ID" value="XM_047907357.1"/>
</dbReference>
<dbReference type="EMBL" id="CP090165">
    <property type="protein sequence ID" value="UJO15454.1"/>
    <property type="molecule type" value="Genomic_DNA"/>
</dbReference>
<evidence type="ECO:0000256" key="1">
    <source>
        <dbReference type="SAM" id="MobiDB-lite"/>
    </source>
</evidence>
<reference evidence="2" key="1">
    <citation type="submission" date="2021-12" db="EMBL/GenBank/DDBJ databases">
        <authorList>
            <person name="Zaccaron A."/>
            <person name="Stergiopoulos I."/>
        </authorList>
    </citation>
    <scope>NUCLEOTIDE SEQUENCE</scope>
    <source>
        <strain evidence="2">Race5_Kim</strain>
    </source>
</reference>
<dbReference type="AlphaFoldDB" id="A0A9Q8LDL9"/>
<keyword evidence="3" id="KW-1185">Reference proteome</keyword>
<dbReference type="OrthoDB" id="3801489at2759"/>
<reference evidence="2" key="2">
    <citation type="journal article" date="2022" name="Microb. Genom.">
        <title>A chromosome-scale genome assembly of the tomato pathogen Cladosporium fulvum reveals a compartmentalized genome architecture and the presence of a dispensable chromosome.</title>
        <authorList>
            <person name="Zaccaron A.Z."/>
            <person name="Chen L.H."/>
            <person name="Samaras A."/>
            <person name="Stergiopoulos I."/>
        </authorList>
    </citation>
    <scope>NUCLEOTIDE SEQUENCE</scope>
    <source>
        <strain evidence="2">Race5_Kim</strain>
    </source>
</reference>
<evidence type="ECO:0000313" key="2">
    <source>
        <dbReference type="EMBL" id="UJO15454.1"/>
    </source>
</evidence>
<evidence type="ECO:0000313" key="3">
    <source>
        <dbReference type="Proteomes" id="UP000756132"/>
    </source>
</evidence>
<protein>
    <submittedName>
        <fullName evidence="2">Uncharacterized protein</fullName>
    </submittedName>
</protein>
<organism evidence="2 3">
    <name type="scientific">Passalora fulva</name>
    <name type="common">Tomato leaf mold</name>
    <name type="synonym">Cladosporium fulvum</name>
    <dbReference type="NCBI Taxonomy" id="5499"/>
    <lineage>
        <taxon>Eukaryota</taxon>
        <taxon>Fungi</taxon>
        <taxon>Dikarya</taxon>
        <taxon>Ascomycota</taxon>
        <taxon>Pezizomycotina</taxon>
        <taxon>Dothideomycetes</taxon>
        <taxon>Dothideomycetidae</taxon>
        <taxon>Mycosphaerellales</taxon>
        <taxon>Mycosphaerellaceae</taxon>
        <taxon>Fulvia</taxon>
    </lineage>
</organism>